<organism evidence="2 3">
    <name type="scientific">Lasiosphaeria ovina</name>
    <dbReference type="NCBI Taxonomy" id="92902"/>
    <lineage>
        <taxon>Eukaryota</taxon>
        <taxon>Fungi</taxon>
        <taxon>Dikarya</taxon>
        <taxon>Ascomycota</taxon>
        <taxon>Pezizomycotina</taxon>
        <taxon>Sordariomycetes</taxon>
        <taxon>Sordariomycetidae</taxon>
        <taxon>Sordariales</taxon>
        <taxon>Lasiosphaeriaceae</taxon>
        <taxon>Lasiosphaeria</taxon>
    </lineage>
</organism>
<feature type="compositionally biased region" description="Pro residues" evidence="1">
    <location>
        <begin position="97"/>
        <end position="106"/>
    </location>
</feature>
<accession>A0AAE0N9F6</accession>
<dbReference type="EMBL" id="JAULSN010000003">
    <property type="protein sequence ID" value="KAK3375656.1"/>
    <property type="molecule type" value="Genomic_DNA"/>
</dbReference>
<gene>
    <name evidence="2" type="ORF">B0T24DRAFT_591361</name>
</gene>
<keyword evidence="3" id="KW-1185">Reference proteome</keyword>
<reference evidence="2" key="2">
    <citation type="submission" date="2023-06" db="EMBL/GenBank/DDBJ databases">
        <authorList>
            <consortium name="Lawrence Berkeley National Laboratory"/>
            <person name="Haridas S."/>
            <person name="Hensen N."/>
            <person name="Bonometti L."/>
            <person name="Westerberg I."/>
            <person name="Brannstrom I.O."/>
            <person name="Guillou S."/>
            <person name="Cros-Aarteil S."/>
            <person name="Calhoun S."/>
            <person name="Kuo A."/>
            <person name="Mondo S."/>
            <person name="Pangilinan J."/>
            <person name="Riley R."/>
            <person name="Labutti K."/>
            <person name="Andreopoulos B."/>
            <person name="Lipzen A."/>
            <person name="Chen C."/>
            <person name="Yanf M."/>
            <person name="Daum C."/>
            <person name="Ng V."/>
            <person name="Clum A."/>
            <person name="Steindorff A."/>
            <person name="Ohm R."/>
            <person name="Martin F."/>
            <person name="Silar P."/>
            <person name="Natvig D."/>
            <person name="Lalanne C."/>
            <person name="Gautier V."/>
            <person name="Ament-Velasquez S.L."/>
            <person name="Kruys A."/>
            <person name="Hutchinson M.I."/>
            <person name="Powell A.J."/>
            <person name="Barry K."/>
            <person name="Miller A.N."/>
            <person name="Grigoriev I.V."/>
            <person name="Debuchy R."/>
            <person name="Gladieux P."/>
            <person name="Thoren M.H."/>
            <person name="Johannesson H."/>
        </authorList>
    </citation>
    <scope>NUCLEOTIDE SEQUENCE</scope>
    <source>
        <strain evidence="2">CBS 958.72</strain>
    </source>
</reference>
<comment type="caution">
    <text evidence="2">The sequence shown here is derived from an EMBL/GenBank/DDBJ whole genome shotgun (WGS) entry which is preliminary data.</text>
</comment>
<evidence type="ECO:0000313" key="2">
    <source>
        <dbReference type="EMBL" id="KAK3375656.1"/>
    </source>
</evidence>
<proteinExistence type="predicted"/>
<dbReference type="AlphaFoldDB" id="A0AAE0N9F6"/>
<name>A0AAE0N9F6_9PEZI</name>
<feature type="region of interest" description="Disordered" evidence="1">
    <location>
        <begin position="88"/>
        <end position="112"/>
    </location>
</feature>
<evidence type="ECO:0000256" key="1">
    <source>
        <dbReference type="SAM" id="MobiDB-lite"/>
    </source>
</evidence>
<protein>
    <submittedName>
        <fullName evidence="2">Uncharacterized protein</fullName>
    </submittedName>
</protein>
<reference evidence="2" key="1">
    <citation type="journal article" date="2023" name="Mol. Phylogenet. Evol.">
        <title>Genome-scale phylogeny and comparative genomics of the fungal order Sordariales.</title>
        <authorList>
            <person name="Hensen N."/>
            <person name="Bonometti L."/>
            <person name="Westerberg I."/>
            <person name="Brannstrom I.O."/>
            <person name="Guillou S."/>
            <person name="Cros-Aarteil S."/>
            <person name="Calhoun S."/>
            <person name="Haridas S."/>
            <person name="Kuo A."/>
            <person name="Mondo S."/>
            <person name="Pangilinan J."/>
            <person name="Riley R."/>
            <person name="LaButti K."/>
            <person name="Andreopoulos B."/>
            <person name="Lipzen A."/>
            <person name="Chen C."/>
            <person name="Yan M."/>
            <person name="Daum C."/>
            <person name="Ng V."/>
            <person name="Clum A."/>
            <person name="Steindorff A."/>
            <person name="Ohm R.A."/>
            <person name="Martin F."/>
            <person name="Silar P."/>
            <person name="Natvig D.O."/>
            <person name="Lalanne C."/>
            <person name="Gautier V."/>
            <person name="Ament-Velasquez S.L."/>
            <person name="Kruys A."/>
            <person name="Hutchinson M.I."/>
            <person name="Powell A.J."/>
            <person name="Barry K."/>
            <person name="Miller A.N."/>
            <person name="Grigoriev I.V."/>
            <person name="Debuchy R."/>
            <person name="Gladieux P."/>
            <person name="Hiltunen Thoren M."/>
            <person name="Johannesson H."/>
        </authorList>
    </citation>
    <scope>NUCLEOTIDE SEQUENCE</scope>
    <source>
        <strain evidence="2">CBS 958.72</strain>
    </source>
</reference>
<dbReference type="Proteomes" id="UP001287356">
    <property type="component" value="Unassembled WGS sequence"/>
</dbReference>
<evidence type="ECO:0000313" key="3">
    <source>
        <dbReference type="Proteomes" id="UP001287356"/>
    </source>
</evidence>
<sequence>MVLQLRYLLIQARLLEVELAVYDRRAAAQAREREVLAAAVAAARAAAAAFSVCPPSFGPYVWISAAAADSWAFIPSCSCPAPANMADAADGPLDGPASPPPPPPVLTPETGKHPLPIARGDGPVPVLGRQTQSAAEAYHSQRPGESVGRRSDAAEAVEAAAAAAAVMTALSQETAASAVLKEKDIIWGRVRWYYPAALTNFVAVL</sequence>